<evidence type="ECO:0000256" key="1">
    <source>
        <dbReference type="SAM" id="Phobius"/>
    </source>
</evidence>
<organism evidence="2 3">
    <name type="scientific">Heterodermia speciosa</name>
    <dbReference type="NCBI Taxonomy" id="116794"/>
    <lineage>
        <taxon>Eukaryota</taxon>
        <taxon>Fungi</taxon>
        <taxon>Dikarya</taxon>
        <taxon>Ascomycota</taxon>
        <taxon>Pezizomycotina</taxon>
        <taxon>Lecanoromycetes</taxon>
        <taxon>OSLEUM clade</taxon>
        <taxon>Lecanoromycetidae</taxon>
        <taxon>Caliciales</taxon>
        <taxon>Physciaceae</taxon>
        <taxon>Heterodermia</taxon>
    </lineage>
</organism>
<accession>A0A8H3FBA4</accession>
<dbReference type="EMBL" id="CAJPDS010000031">
    <property type="protein sequence ID" value="CAF9922826.1"/>
    <property type="molecule type" value="Genomic_DNA"/>
</dbReference>
<dbReference type="Proteomes" id="UP000664521">
    <property type="component" value="Unassembled WGS sequence"/>
</dbReference>
<keyword evidence="1" id="KW-1133">Transmembrane helix</keyword>
<feature type="transmembrane region" description="Helical" evidence="1">
    <location>
        <begin position="158"/>
        <end position="178"/>
    </location>
</feature>
<comment type="caution">
    <text evidence="2">The sequence shown here is derived from an EMBL/GenBank/DDBJ whole genome shotgun (WGS) entry which is preliminary data.</text>
</comment>
<name>A0A8H3FBA4_9LECA</name>
<dbReference type="AlphaFoldDB" id="A0A8H3FBA4"/>
<gene>
    <name evidence="2" type="ORF">HETSPECPRED_005161</name>
</gene>
<evidence type="ECO:0000313" key="3">
    <source>
        <dbReference type="Proteomes" id="UP000664521"/>
    </source>
</evidence>
<protein>
    <submittedName>
        <fullName evidence="2">Uncharacterized protein</fullName>
    </submittedName>
</protein>
<reference evidence="2" key="1">
    <citation type="submission" date="2021-03" db="EMBL/GenBank/DDBJ databases">
        <authorList>
            <person name="Tagirdzhanova G."/>
        </authorList>
    </citation>
    <scope>NUCLEOTIDE SEQUENCE</scope>
</reference>
<keyword evidence="3" id="KW-1185">Reference proteome</keyword>
<evidence type="ECO:0000313" key="2">
    <source>
        <dbReference type="EMBL" id="CAF9922826.1"/>
    </source>
</evidence>
<dbReference type="OrthoDB" id="2956246at2759"/>
<proteinExistence type="predicted"/>
<sequence>MGGFGLLYKWNLQLVSGAQATSPSPFNPLSLLPGLFTLTPLTTIAQRTALRGTSLLDSLVLAPGLHLQPTANELHKGEYPACAALTSGYVFRVENPATVYFLQRVGRTGCLTDLEVSAQVSPSRFSSSRDEPLASLGYYAAIGCSVFAAQKVYALGDIWGFFFISNLILIRLINYIVLRRRSKPGWLGAPEPGVRGDLFILLSQDRWVRIRGQVDDLKALTSGTWLSEPTTLDMFLDAVAKLLVHANVAVAGHATNAGVCTIVAMLLVNNGLLALDNLRTRKLNMYGRTMEAVGTPKKYFRRRDLAEQLIKESGRDDWAVAMGLIVQDKASKEKTEGVRVTM</sequence>
<keyword evidence="1" id="KW-0812">Transmembrane</keyword>
<keyword evidence="1" id="KW-0472">Membrane</keyword>